<evidence type="ECO:0000313" key="2">
    <source>
        <dbReference type="Proteomes" id="UP001165064"/>
    </source>
</evidence>
<name>A0ACB5SW12_AMBMO</name>
<dbReference type="EMBL" id="BSXS01000848">
    <property type="protein sequence ID" value="GME74142.1"/>
    <property type="molecule type" value="Genomic_DNA"/>
</dbReference>
<proteinExistence type="predicted"/>
<dbReference type="Proteomes" id="UP001165064">
    <property type="component" value="Unassembled WGS sequence"/>
</dbReference>
<reference evidence="1" key="1">
    <citation type="submission" date="2023-04" db="EMBL/GenBank/DDBJ databases">
        <title>Ambrosiozyma monospora NBRC 10751.</title>
        <authorList>
            <person name="Ichikawa N."/>
            <person name="Sato H."/>
            <person name="Tonouchi N."/>
        </authorList>
    </citation>
    <scope>NUCLEOTIDE SEQUENCE</scope>
    <source>
        <strain evidence="1">NBRC 10751</strain>
    </source>
</reference>
<protein>
    <submittedName>
        <fullName evidence="1">Unnamed protein product</fullName>
    </submittedName>
</protein>
<evidence type="ECO:0000313" key="1">
    <source>
        <dbReference type="EMBL" id="GME74142.1"/>
    </source>
</evidence>
<accession>A0ACB5SW12</accession>
<keyword evidence="2" id="KW-1185">Reference proteome</keyword>
<sequence>MTDHTQVCFPPNLSYPVTIVKINCNEGDKVQKYAPLINYKYFDFEPQPLSEQNDEKTDEFERKLIKVEYVGSFECPLDGEISSLKVKIGDKVTDQHQVILEIAEPCTHSIQYGGLCALCGKAIEDDDYTGFNDTDRAPISMTHGTTNLKVSSKEAENIEKSSTQRLLKEDKLSLVVDLDQTVIHATVDPTVHEWMSDPNNPNYDAVKDVKYFSLMEEPMVPPNYTGPKQPPNLRWYYVKLRPGLQEFLEKVSKMYEMHIYTMATRSYAKSIAKIIDPDGIYFGDRILSRDESGSLTQKSLKRLFPVDTSMVVVIDDRGDVWNWSPNLIKVIPYDFFVGIGDINSSYLPTRQGLIGPSKRRKSVNLLEEQLTIKDIAKTSTVEEEAVEDDADNENDVNESNNAKNELPDGDANGTDTNASDLVITSNDTKPEITESGDDKAIDGEADSEVKKDAPHNVEVDLPAEGYSPVDRMMELTDGGDANPGLLAAQANERTTALEQQEAERPLAKLQENLERIIEEEESNNEELQTTEKTTPPRETHNLLIDDDNELEYLGQALFRIHNEFYYRVEQSEKNLPDVKDIMNSMKQLVFREFVFLISGVFPTNVNLESVDLVIWAKSFGATIVSDYDESVTHVICRHPTTFKVRLAKTLNSDVKVVNPDWLFSCMSLWEKVPEDDYLFEVKHLLSKLEIDDYLQSHDIISTRNFETQDIDWGEIEEDLKEFLGSDDEDDEDDDSDNGNNSDNNGEQEENVVGNVGGKSPLKRDRSEISGDDDTDMMNFSVLEKKQKVGEDGRDNQEKEEGNEEEGEDDFEKELLEDLAGLEEELES</sequence>
<organism evidence="1 2">
    <name type="scientific">Ambrosiozyma monospora</name>
    <name type="common">Yeast</name>
    <name type="synonym">Endomycopsis monosporus</name>
    <dbReference type="NCBI Taxonomy" id="43982"/>
    <lineage>
        <taxon>Eukaryota</taxon>
        <taxon>Fungi</taxon>
        <taxon>Dikarya</taxon>
        <taxon>Ascomycota</taxon>
        <taxon>Saccharomycotina</taxon>
        <taxon>Pichiomycetes</taxon>
        <taxon>Pichiales</taxon>
        <taxon>Pichiaceae</taxon>
        <taxon>Ambrosiozyma</taxon>
    </lineage>
</organism>
<gene>
    <name evidence="1" type="ORF">Amon02_000165900</name>
</gene>
<comment type="caution">
    <text evidence="1">The sequence shown here is derived from an EMBL/GenBank/DDBJ whole genome shotgun (WGS) entry which is preliminary data.</text>
</comment>